<dbReference type="Pfam" id="PF00990">
    <property type="entry name" value="GGDEF"/>
    <property type="match status" value="1"/>
</dbReference>
<dbReference type="EMBL" id="RBID01000016">
    <property type="protein sequence ID" value="RKQ57124.1"/>
    <property type="molecule type" value="Genomic_DNA"/>
</dbReference>
<dbReference type="InterPro" id="IPR000014">
    <property type="entry name" value="PAS"/>
</dbReference>
<feature type="domain" description="PAS" evidence="1">
    <location>
        <begin position="145"/>
        <end position="199"/>
    </location>
</feature>
<dbReference type="PROSITE" id="PS50112">
    <property type="entry name" value="PAS"/>
    <property type="match status" value="2"/>
</dbReference>
<gene>
    <name evidence="4" type="ORF">C8E02_2583</name>
</gene>
<dbReference type="NCBIfam" id="TIGR00254">
    <property type="entry name" value="GGDEF"/>
    <property type="match status" value="1"/>
</dbReference>
<evidence type="ECO:0000313" key="4">
    <source>
        <dbReference type="EMBL" id="RKQ57124.1"/>
    </source>
</evidence>
<dbReference type="Gene3D" id="3.30.450.20">
    <property type="entry name" value="PAS domain"/>
    <property type="match status" value="3"/>
</dbReference>
<evidence type="ECO:0000259" key="1">
    <source>
        <dbReference type="PROSITE" id="PS50112"/>
    </source>
</evidence>
<dbReference type="SMART" id="SM00267">
    <property type="entry name" value="GGDEF"/>
    <property type="match status" value="1"/>
</dbReference>
<dbReference type="InterPro" id="IPR013767">
    <property type="entry name" value="PAS_fold"/>
</dbReference>
<dbReference type="InterPro" id="IPR035965">
    <property type="entry name" value="PAS-like_dom_sf"/>
</dbReference>
<organism evidence="4 5">
    <name type="scientific">Vogesella indigofera</name>
    <name type="common">Pseudomonas indigofera</name>
    <dbReference type="NCBI Taxonomy" id="45465"/>
    <lineage>
        <taxon>Bacteria</taxon>
        <taxon>Pseudomonadati</taxon>
        <taxon>Pseudomonadota</taxon>
        <taxon>Betaproteobacteria</taxon>
        <taxon>Neisseriales</taxon>
        <taxon>Chromobacteriaceae</taxon>
        <taxon>Vogesella</taxon>
    </lineage>
</organism>
<dbReference type="InterPro" id="IPR000700">
    <property type="entry name" value="PAS-assoc_C"/>
</dbReference>
<dbReference type="RefSeq" id="WP_120811192.1">
    <property type="nucleotide sequence ID" value="NZ_RBID01000016.1"/>
</dbReference>
<dbReference type="SUPFAM" id="SSF55073">
    <property type="entry name" value="Nucleotide cyclase"/>
    <property type="match status" value="1"/>
</dbReference>
<dbReference type="SMART" id="SM00091">
    <property type="entry name" value="PAS"/>
    <property type="match status" value="3"/>
</dbReference>
<feature type="domain" description="PAS" evidence="1">
    <location>
        <begin position="19"/>
        <end position="89"/>
    </location>
</feature>
<dbReference type="PANTHER" id="PTHR44757:SF2">
    <property type="entry name" value="BIOFILM ARCHITECTURE MAINTENANCE PROTEIN MBAA"/>
    <property type="match status" value="1"/>
</dbReference>
<dbReference type="CDD" id="cd00130">
    <property type="entry name" value="PAS"/>
    <property type="match status" value="3"/>
</dbReference>
<dbReference type="NCBIfam" id="TIGR00229">
    <property type="entry name" value="sensory_box"/>
    <property type="match status" value="3"/>
</dbReference>
<comment type="caution">
    <text evidence="4">The sequence shown here is derived from an EMBL/GenBank/DDBJ whole genome shotgun (WGS) entry which is preliminary data.</text>
</comment>
<dbReference type="InterPro" id="IPR043128">
    <property type="entry name" value="Rev_trsase/Diguanyl_cyclase"/>
</dbReference>
<dbReference type="Pfam" id="PF00989">
    <property type="entry name" value="PAS"/>
    <property type="match status" value="1"/>
</dbReference>
<protein>
    <submittedName>
        <fullName evidence="4">PAS domain S-box-containing protein/diguanylate cyclase (GGDEF)-like protein</fullName>
    </submittedName>
</protein>
<dbReference type="InterPro" id="IPR052155">
    <property type="entry name" value="Biofilm_reg_signaling"/>
</dbReference>
<dbReference type="SUPFAM" id="SSF55785">
    <property type="entry name" value="PYP-like sensor domain (PAS domain)"/>
    <property type="match status" value="3"/>
</dbReference>
<reference evidence="4 5" key="1">
    <citation type="submission" date="2018-10" db="EMBL/GenBank/DDBJ databases">
        <title>Genomic Encyclopedia of Type Strains, Phase IV (KMG-IV): sequencing the most valuable type-strain genomes for metagenomic binning, comparative biology and taxonomic classification.</title>
        <authorList>
            <person name="Goeker M."/>
        </authorList>
    </citation>
    <scope>NUCLEOTIDE SEQUENCE [LARGE SCALE GENOMIC DNA]</scope>
    <source>
        <strain evidence="4 5">DSM 3303</strain>
    </source>
</reference>
<accession>A0A495BAD1</accession>
<dbReference type="Pfam" id="PF08448">
    <property type="entry name" value="PAS_4"/>
    <property type="match status" value="1"/>
</dbReference>
<dbReference type="CDD" id="cd01949">
    <property type="entry name" value="GGDEF"/>
    <property type="match status" value="1"/>
</dbReference>
<dbReference type="InterPro" id="IPR013656">
    <property type="entry name" value="PAS_4"/>
</dbReference>
<evidence type="ECO:0000313" key="5">
    <source>
        <dbReference type="Proteomes" id="UP000279384"/>
    </source>
</evidence>
<sequence>MTQIPDKLATADIQLLLSRQQGLLWLVQQLPDMAWLKDATGRYLACNRRFEAFAGVSRQAIIGQSDTMVLGPQQAAALSQADIAALAAEEPLSSQQWLVSAEDGQRILLEIVTTPLQAEDGVFGVLGTARDITRQYLSDLALRASQDRFRAIFENTDALAIQGYAPDGTVLYWNHASEALYGYSAAEALGRTLFELIIPPPARTHVEAEVAWMFRERRGVPAARLGLQHKDGHIVQVYSSHAMVESPQSGLTLFCLDIDLTALVRAEAAWRDSERRYRVLFDASGDGIFVLHGQIIVDCNQAAAEIFHCEQADLTGLSLEALSPLRQDGGVSSRQLLGSYLHPDSDSPARRFEWRHLRRDGSEFDAEWIVTAVEIAAVPHCLVSFRDITEKKKSAQLIWEQANFDSLTGLPNRHRFLDRFALELRKSERSNGQLALLFIDLDHFKEVNDTLGHRAGDLLLKEAALRLLGCLRETDTVARLGGDEFTIVISDMDSEQSLERVTQQVLQRLAAPFCLGDEQVYVSASIGITLFPQDGDNIDVLQRNADQAMYAAKKAGRNGYCYYAAMPRASLA</sequence>
<evidence type="ECO:0000259" key="2">
    <source>
        <dbReference type="PROSITE" id="PS50113"/>
    </source>
</evidence>
<dbReference type="PROSITE" id="PS50887">
    <property type="entry name" value="GGDEF"/>
    <property type="match status" value="1"/>
</dbReference>
<dbReference type="PANTHER" id="PTHR44757">
    <property type="entry name" value="DIGUANYLATE CYCLASE DGCP"/>
    <property type="match status" value="1"/>
</dbReference>
<dbReference type="Gene3D" id="3.30.70.270">
    <property type="match status" value="1"/>
</dbReference>
<name>A0A495BAD1_VOGIN</name>
<dbReference type="Proteomes" id="UP000279384">
    <property type="component" value="Unassembled WGS sequence"/>
</dbReference>
<dbReference type="Pfam" id="PF13188">
    <property type="entry name" value="PAS_8"/>
    <property type="match status" value="1"/>
</dbReference>
<dbReference type="AlphaFoldDB" id="A0A495BAD1"/>
<dbReference type="GO" id="GO:0006355">
    <property type="term" value="P:regulation of DNA-templated transcription"/>
    <property type="evidence" value="ECO:0007669"/>
    <property type="project" value="InterPro"/>
</dbReference>
<dbReference type="InterPro" id="IPR001610">
    <property type="entry name" value="PAC"/>
</dbReference>
<dbReference type="InterPro" id="IPR000160">
    <property type="entry name" value="GGDEF_dom"/>
</dbReference>
<dbReference type="GO" id="GO:0003824">
    <property type="term" value="F:catalytic activity"/>
    <property type="evidence" value="ECO:0007669"/>
    <property type="project" value="UniProtKB-ARBA"/>
</dbReference>
<proteinExistence type="predicted"/>
<feature type="domain" description="PAC" evidence="2">
    <location>
        <begin position="92"/>
        <end position="144"/>
    </location>
</feature>
<dbReference type="PROSITE" id="PS50113">
    <property type="entry name" value="PAC"/>
    <property type="match status" value="1"/>
</dbReference>
<feature type="domain" description="GGDEF" evidence="3">
    <location>
        <begin position="432"/>
        <end position="565"/>
    </location>
</feature>
<dbReference type="FunFam" id="3.30.70.270:FF:000001">
    <property type="entry name" value="Diguanylate cyclase domain protein"/>
    <property type="match status" value="1"/>
</dbReference>
<evidence type="ECO:0000259" key="3">
    <source>
        <dbReference type="PROSITE" id="PS50887"/>
    </source>
</evidence>
<dbReference type="SMART" id="SM00086">
    <property type="entry name" value="PAC"/>
    <property type="match status" value="2"/>
</dbReference>
<dbReference type="InterPro" id="IPR029787">
    <property type="entry name" value="Nucleotide_cyclase"/>
</dbReference>